<feature type="transmembrane region" description="Helical" evidence="2">
    <location>
        <begin position="153"/>
        <end position="173"/>
    </location>
</feature>
<feature type="transmembrane region" description="Helical" evidence="2">
    <location>
        <begin position="301"/>
        <end position="325"/>
    </location>
</feature>
<feature type="transmembrane region" description="Helical" evidence="2">
    <location>
        <begin position="205"/>
        <end position="227"/>
    </location>
</feature>
<dbReference type="InterPro" id="IPR050879">
    <property type="entry name" value="Acyltransferase_3"/>
</dbReference>
<accession>A0A9P7Q533</accession>
<dbReference type="PANTHER" id="PTHR23028">
    <property type="entry name" value="ACETYLTRANSFERASE"/>
    <property type="match status" value="1"/>
</dbReference>
<organism evidence="4 5">
    <name type="scientific">Claviceps humidiphila</name>
    <dbReference type="NCBI Taxonomy" id="1294629"/>
    <lineage>
        <taxon>Eukaryota</taxon>
        <taxon>Fungi</taxon>
        <taxon>Dikarya</taxon>
        <taxon>Ascomycota</taxon>
        <taxon>Pezizomycotina</taxon>
        <taxon>Sordariomycetes</taxon>
        <taxon>Hypocreomycetidae</taxon>
        <taxon>Hypocreales</taxon>
        <taxon>Clavicipitaceae</taxon>
        <taxon>Claviceps</taxon>
    </lineage>
</organism>
<keyword evidence="2" id="KW-0472">Membrane</keyword>
<dbReference type="EMBL" id="SRQM01000106">
    <property type="protein sequence ID" value="KAG6118337.1"/>
    <property type="molecule type" value="Genomic_DNA"/>
</dbReference>
<evidence type="ECO:0000313" key="4">
    <source>
        <dbReference type="EMBL" id="KAG6118337.1"/>
    </source>
</evidence>
<feature type="transmembrane region" description="Helical" evidence="2">
    <location>
        <begin position="397"/>
        <end position="416"/>
    </location>
</feature>
<name>A0A9P7Q533_9HYPO</name>
<keyword evidence="2" id="KW-0812">Transmembrane</keyword>
<evidence type="ECO:0000259" key="3">
    <source>
        <dbReference type="Pfam" id="PF01757"/>
    </source>
</evidence>
<dbReference type="Proteomes" id="UP000732380">
    <property type="component" value="Unassembled WGS sequence"/>
</dbReference>
<dbReference type="GO" id="GO:0016747">
    <property type="term" value="F:acyltransferase activity, transferring groups other than amino-acyl groups"/>
    <property type="evidence" value="ECO:0007669"/>
    <property type="project" value="InterPro"/>
</dbReference>
<sequence length="535" mass="60983">MSMHGLHQYRQTSRAGCDTPDIESNGAPQEQQYGILWTPKHLADSTSTEIKPKILTEAVTESTTEATTDSLSHHQSASASARLWSPKWAARPKNLHRTAYLDGLRGFAALLVYWHHHVLWVHNMDRLAQNGIFENGFGYERNYYFASLPGIRIFFSGGHLAVSVFFVLSGYVLSIKPWRLIEQDNDIGGLADHLRSAVFRRWIRLFLPVAATMFAYATSWHLFGLWVDRANPQGSWLDEMWFLYCDFKNFSFVFKDGGVPWLSYSIHVWSIPVEFRGSMVVYASLLALSRCTVKARLWCQLALIGYFMYVADGWYCAMFVAGMLLSHLDMLAAADRLPIFLTRLKPYKSVICYHFLVLGVYLGGVPCQNRKIEQLASQRGWYFLSLLKPQAVFDYKWFYLFWAAVLLITAVSNISGLKGVFETRICQYLGRISFAFYLVQGPLLWTMGDRLYAAVGFVSKAHLEHIPHWVNRLALPRTGPLGLELAFVLPQLFLLPATLCVAEFVTRTVDKPSVEFAAWLYGKTLHQMPQKHSLA</sequence>
<feature type="transmembrane region" description="Helical" evidence="2">
    <location>
        <begin position="428"/>
        <end position="447"/>
    </location>
</feature>
<evidence type="ECO:0000313" key="5">
    <source>
        <dbReference type="Proteomes" id="UP000732380"/>
    </source>
</evidence>
<proteinExistence type="predicted"/>
<keyword evidence="2" id="KW-1133">Transmembrane helix</keyword>
<dbReference type="Pfam" id="PF01757">
    <property type="entry name" value="Acyl_transf_3"/>
    <property type="match status" value="1"/>
</dbReference>
<gene>
    <name evidence="4" type="ORF">E4U13_000301</name>
</gene>
<keyword evidence="5" id="KW-1185">Reference proteome</keyword>
<feature type="region of interest" description="Disordered" evidence="1">
    <location>
        <begin position="1"/>
        <end position="30"/>
    </location>
</feature>
<evidence type="ECO:0000256" key="2">
    <source>
        <dbReference type="SAM" id="Phobius"/>
    </source>
</evidence>
<reference evidence="4 5" key="1">
    <citation type="journal article" date="2020" name="bioRxiv">
        <title>Whole genome comparisons of ergot fungi reveals the divergence and evolution of species within the genus Claviceps are the result of varying mechanisms driving genome evolution and host range expansion.</title>
        <authorList>
            <person name="Wyka S.A."/>
            <person name="Mondo S.J."/>
            <person name="Liu M."/>
            <person name="Dettman J."/>
            <person name="Nalam V."/>
            <person name="Broders K.D."/>
        </authorList>
    </citation>
    <scope>NUCLEOTIDE SEQUENCE [LARGE SCALE GENOMIC DNA]</scope>
    <source>
        <strain evidence="4 5">LM576</strain>
    </source>
</reference>
<comment type="caution">
    <text evidence="4">The sequence shown here is derived from an EMBL/GenBank/DDBJ whole genome shotgun (WGS) entry which is preliminary data.</text>
</comment>
<feature type="domain" description="Acyltransferase 3" evidence="3">
    <location>
        <begin position="99"/>
        <end position="465"/>
    </location>
</feature>
<evidence type="ECO:0000256" key="1">
    <source>
        <dbReference type="SAM" id="MobiDB-lite"/>
    </source>
</evidence>
<dbReference type="PANTHER" id="PTHR23028:SF125">
    <property type="entry name" value="ACYLTRANSFERASE"/>
    <property type="match status" value="1"/>
</dbReference>
<dbReference type="AlphaFoldDB" id="A0A9P7Q533"/>
<feature type="transmembrane region" description="Helical" evidence="2">
    <location>
        <begin position="266"/>
        <end position="289"/>
    </location>
</feature>
<protein>
    <recommendedName>
        <fullName evidence="3">Acyltransferase 3 domain-containing protein</fullName>
    </recommendedName>
</protein>
<dbReference type="InterPro" id="IPR002656">
    <property type="entry name" value="Acyl_transf_3_dom"/>
</dbReference>